<dbReference type="CDD" id="cd05532">
    <property type="entry name" value="POLBc_alpha"/>
    <property type="match status" value="1"/>
</dbReference>
<dbReference type="InterPro" id="IPR043502">
    <property type="entry name" value="DNA/RNA_pol_sf"/>
</dbReference>
<keyword evidence="5 12" id="KW-0235">DNA replication</keyword>
<keyword evidence="6" id="KW-0479">Metal-binding</keyword>
<dbReference type="InterPro" id="IPR038256">
    <property type="entry name" value="Pol_alpha_znc_sf"/>
</dbReference>
<dbReference type="Gene3D" id="3.30.420.10">
    <property type="entry name" value="Ribonuclease H-like superfamily/Ribonuclease H"/>
    <property type="match status" value="1"/>
</dbReference>
<dbReference type="FunFam" id="3.30.70.2820:FF:000001">
    <property type="entry name" value="DNA polymerase"/>
    <property type="match status" value="1"/>
</dbReference>
<dbReference type="EC" id="2.7.7.7" evidence="12"/>
<dbReference type="InterPro" id="IPR012337">
    <property type="entry name" value="RNaseH-like_sf"/>
</dbReference>
<dbReference type="GO" id="GO:0003887">
    <property type="term" value="F:DNA-directed DNA polymerase activity"/>
    <property type="evidence" value="ECO:0007669"/>
    <property type="project" value="UniProtKB-KW"/>
</dbReference>
<keyword evidence="7" id="KW-0863">Zinc-finger</keyword>
<organism evidence="17 18">
    <name type="scientific">Magnusiomyces paraingens</name>
    <dbReference type="NCBI Taxonomy" id="2606893"/>
    <lineage>
        <taxon>Eukaryota</taxon>
        <taxon>Fungi</taxon>
        <taxon>Dikarya</taxon>
        <taxon>Ascomycota</taxon>
        <taxon>Saccharomycotina</taxon>
        <taxon>Dipodascomycetes</taxon>
        <taxon>Dipodascales</taxon>
        <taxon>Dipodascaceae</taxon>
        <taxon>Magnusiomyces</taxon>
    </lineage>
</organism>
<dbReference type="RefSeq" id="XP_031853857.1">
    <property type="nucleotide sequence ID" value="XM_031997966.1"/>
</dbReference>
<evidence type="ECO:0000256" key="4">
    <source>
        <dbReference type="ARBA" id="ARBA00022695"/>
    </source>
</evidence>
<dbReference type="InterPro" id="IPR015088">
    <property type="entry name" value="Znf_DNA-dir_DNA_pol_B_alpha"/>
</dbReference>
<feature type="region of interest" description="Disordered" evidence="13">
    <location>
        <begin position="840"/>
        <end position="896"/>
    </location>
</feature>
<dbReference type="Gene3D" id="6.10.10.100">
    <property type="match status" value="1"/>
</dbReference>
<evidence type="ECO:0000313" key="17">
    <source>
        <dbReference type="EMBL" id="VVT51893.1"/>
    </source>
</evidence>
<dbReference type="SUPFAM" id="SSF56672">
    <property type="entry name" value="DNA/RNA polymerases"/>
    <property type="match status" value="1"/>
</dbReference>
<feature type="compositionally biased region" description="Polar residues" evidence="13">
    <location>
        <begin position="267"/>
        <end position="277"/>
    </location>
</feature>
<sequence>MSSRKEKLAELAALRKSGKSRLSTYKINEDSLYDVVDEDASNNHYDDDDDFIEVNDGDHGYSRNDGSNDIGGYKNNYYSDDDDRDKKGSRKSKNKDKRRKAQSPPPPPPENKIKSRDISEMFKKAAKSKSKQLKKNDDDLEAMISSLGNGVKKPSTLKRPISSSISSTKALEKDPFSENYGDLIDSLGPSKHIIKKAKTSIFSKSNQEPPIDIEMHSPSSPITDHKKEEEYEEEEEEEESDSDIDEPAPLMPGANYKSVVNKTSQKPVSININSTPKPSLAPIQSPTKSPFSPISSPSRPEFSPTKLAQPLTPAPAQSSRPDTPAWMSLNETLLSNVLDEKHTHDDQNISNFSSEDVVEDDGKLRIFWTDYHDFGSRLGLFGKVKNKKTGKFGSVFLVVNNIQRELYFLPKRENNGEDGQVPVLDVYAEVCKTLSNYGINNFRSKPVTKKYAFEIPDVPAEAEYLQVLYNYENFNQHVLPADIQGETFSHVFGTNTALFEQFVLSRNVMGPCWLEIESPDFSSIHNASWCNLEVAADSPLKVSVVSESEVNFPTPPLTVMSLSLRTVMNKKENKQEVAAISARIYTEMAHDTTANPTELPSFVFTYVRPVTGGVFPMGFEREMNDKRQNSKIRNTVRTFRDESGMLAEFLKQIQRFDPDVFVGHSLENVHFNILSHRIRDKRISGWSRLGRYRQTSWPNGFGRGNDINFQRQVATGRLLLDISNTYGQSLTMKCDSWTLTEMTKLYLNDQERLDQPLDAGKSDWVTTSSGLYEYLMHNETDTFFSIAIAFRTQMLALSKQLTNIAGNSWARSLTGTRAERNEFILLHEFHRQNYILPDKYSSQKKSQSTANGAHKNGSSKASQVASQDFHHHDEDDLDDPSATQTHQPGKKKEKYKGGLVFEPERGLYDKIILVMDFNSLYPSIIQEFNICFTTVDRRAYNTKIANGEEPDGYDEEILTLPDRSVPLGIFPRLVQALVQRRRAVKNNMKDPKATPTQKAQWDIKQQALKLTANSMYGCLGYVRSRFYARPLAVLTTYKGREILMATKTLAETNGLQVIYGDTDSVMINTNVDQYDEALKIGNDFKSQVNQRYKLLEIDIDNVFRRMLLHAKKKYAAVNMSGPENNKDTRMDIEVKGLDMKRREYCILSKEASKYALNEILGTDSSETAIENIHEYLRKLATRVRENKVPLGQYLIRNRLGKNPKDYPGGGLTLPHVVVARRLISHGEVVRPDDIISYVIAEKEEKTGEDVNMEDDVDISEEGIEGSKPFNNRHPAQRALTRKEIDDSNGLYRPDSEYYLTRQILPPLERLVAPMSGTNAMRLADCLGLNLSKYQSRANGGNGNNDGKEISFTPFQSTIDDSERFRDSTTFMIACGSCSKTFAFIGLNSSDAHESSVVTANGVRCSHCLESVPMSRVNAQLEVQLRSQMAQYYAAWVSCSECGTRTRQISVYGRRCLNVVETANGVFQACGGLVSFEYGDLRMYNQLIYYDSLFDVDRARRRVQKRLELIEKGSADGEVVAAVKKEFNTINALAEHNRGRFASTRGVVEKYMTQCGRRYVDMKEIFAFAR</sequence>
<feature type="domain" description="DNA-directed DNA polymerase family B exonuclease" evidence="15">
    <location>
        <begin position="490"/>
        <end position="742"/>
    </location>
</feature>
<dbReference type="InterPro" id="IPR006133">
    <property type="entry name" value="DNA-dir_DNA_pol_B_exonuc"/>
</dbReference>
<feature type="domain" description="DNA-directed DNA polymerase family B multifunctional" evidence="14">
    <location>
        <begin position="808"/>
        <end position="1313"/>
    </location>
</feature>
<feature type="region of interest" description="Disordered" evidence="13">
    <location>
        <begin position="267"/>
        <end position="322"/>
    </location>
</feature>
<evidence type="ECO:0000313" key="18">
    <source>
        <dbReference type="Proteomes" id="UP000398389"/>
    </source>
</evidence>
<dbReference type="SUPFAM" id="SSF53098">
    <property type="entry name" value="Ribonuclease H-like"/>
    <property type="match status" value="1"/>
</dbReference>
<evidence type="ECO:0000256" key="13">
    <source>
        <dbReference type="SAM" id="MobiDB-lite"/>
    </source>
</evidence>
<dbReference type="OrthoDB" id="6755010at2759"/>
<dbReference type="GO" id="GO:0005658">
    <property type="term" value="C:alpha DNA polymerase:primase complex"/>
    <property type="evidence" value="ECO:0007669"/>
    <property type="project" value="TreeGrafter"/>
</dbReference>
<dbReference type="Pfam" id="PF00136">
    <property type="entry name" value="DNA_pol_B"/>
    <property type="match status" value="1"/>
</dbReference>
<gene>
    <name evidence="17" type="ORF">SAPINGB_P003248</name>
</gene>
<feature type="region of interest" description="Disordered" evidence="13">
    <location>
        <begin position="145"/>
        <end position="173"/>
    </location>
</feature>
<dbReference type="CDD" id="cd05776">
    <property type="entry name" value="DNA_polB_alpha_exo"/>
    <property type="match status" value="1"/>
</dbReference>
<dbReference type="SMART" id="SM00486">
    <property type="entry name" value="POLBc"/>
    <property type="match status" value="1"/>
</dbReference>
<dbReference type="Gene3D" id="3.30.70.2820">
    <property type="match status" value="1"/>
</dbReference>
<evidence type="ECO:0000256" key="11">
    <source>
        <dbReference type="ARBA" id="ARBA00023242"/>
    </source>
</evidence>
<evidence type="ECO:0000256" key="8">
    <source>
        <dbReference type="ARBA" id="ARBA00022833"/>
    </source>
</evidence>
<feature type="region of interest" description="Disordered" evidence="13">
    <location>
        <begin position="200"/>
        <end position="255"/>
    </location>
</feature>
<dbReference type="GeneID" id="43582066"/>
<accession>A0A5E8BKU5</accession>
<dbReference type="Gene3D" id="1.10.3200.20">
    <property type="entry name" value="DNA Polymerase alpha, zinc finger"/>
    <property type="match status" value="1"/>
</dbReference>
<dbReference type="PRINTS" id="PR00106">
    <property type="entry name" value="DNAPOLB"/>
</dbReference>
<dbReference type="NCBIfam" id="TIGR00592">
    <property type="entry name" value="pol2"/>
    <property type="match status" value="1"/>
</dbReference>
<evidence type="ECO:0000256" key="10">
    <source>
        <dbReference type="ARBA" id="ARBA00023125"/>
    </source>
</evidence>
<dbReference type="Gene3D" id="3.90.1600.10">
    <property type="entry name" value="Palm domain of DNA polymerase"/>
    <property type="match status" value="1"/>
</dbReference>
<dbReference type="GO" id="GO:1902975">
    <property type="term" value="P:mitotic DNA replication initiation"/>
    <property type="evidence" value="ECO:0007669"/>
    <property type="project" value="InterPro"/>
</dbReference>
<dbReference type="InterPro" id="IPR045846">
    <property type="entry name" value="POLBc_alpha"/>
</dbReference>
<evidence type="ECO:0000256" key="6">
    <source>
        <dbReference type="ARBA" id="ARBA00022723"/>
    </source>
</evidence>
<evidence type="ECO:0000259" key="14">
    <source>
        <dbReference type="Pfam" id="PF00136"/>
    </source>
</evidence>
<evidence type="ECO:0000256" key="12">
    <source>
        <dbReference type="RuleBase" id="RU000442"/>
    </source>
</evidence>
<keyword evidence="3 12" id="KW-0808">Transferase</keyword>
<name>A0A5E8BKU5_9ASCO</name>
<feature type="region of interest" description="Disordered" evidence="13">
    <location>
        <begin position="38"/>
        <end position="118"/>
    </location>
</feature>
<dbReference type="GO" id="GO:0003682">
    <property type="term" value="F:chromatin binding"/>
    <property type="evidence" value="ECO:0007669"/>
    <property type="project" value="TreeGrafter"/>
</dbReference>
<keyword evidence="11" id="KW-0539">Nucleus</keyword>
<feature type="compositionally biased region" description="Polar residues" evidence="13">
    <location>
        <begin position="843"/>
        <end position="866"/>
    </location>
</feature>
<feature type="compositionally biased region" description="Acidic residues" evidence="13">
    <location>
        <begin position="38"/>
        <end position="55"/>
    </location>
</feature>
<dbReference type="Gene3D" id="1.10.287.690">
    <property type="entry name" value="Helix hairpin bin"/>
    <property type="match status" value="1"/>
</dbReference>
<dbReference type="PROSITE" id="PS00116">
    <property type="entry name" value="DNA_POLYMERASE_B"/>
    <property type="match status" value="1"/>
</dbReference>
<feature type="compositionally biased region" description="Low complexity" evidence="13">
    <location>
        <begin position="285"/>
        <end position="304"/>
    </location>
</feature>
<dbReference type="GO" id="GO:0000166">
    <property type="term" value="F:nucleotide binding"/>
    <property type="evidence" value="ECO:0007669"/>
    <property type="project" value="InterPro"/>
</dbReference>
<keyword evidence="4 12" id="KW-0548">Nucleotidyltransferase</keyword>
<keyword evidence="8" id="KW-0862">Zinc</keyword>
<evidence type="ECO:0000259" key="15">
    <source>
        <dbReference type="Pfam" id="PF03104"/>
    </source>
</evidence>
<comment type="similarity">
    <text evidence="2 12">Belongs to the DNA polymerase type-B family.</text>
</comment>
<protein>
    <recommendedName>
        <fullName evidence="12">DNA polymerase</fullName>
        <ecNumber evidence="12">2.7.7.7</ecNumber>
    </recommendedName>
</protein>
<keyword evidence="18" id="KW-1185">Reference proteome</keyword>
<dbReference type="InterPro" id="IPR042087">
    <property type="entry name" value="DNA_pol_B_thumb"/>
</dbReference>
<keyword evidence="10 12" id="KW-0238">DNA-binding</keyword>
<dbReference type="Proteomes" id="UP000398389">
    <property type="component" value="Unassembled WGS sequence"/>
</dbReference>
<reference evidence="17" key="1">
    <citation type="submission" date="2019-09" db="EMBL/GenBank/DDBJ databases">
        <authorList>
            <person name="Brejova B."/>
        </authorList>
    </citation>
    <scope>NUCLEOTIDE SEQUENCE [LARGE SCALE GENOMIC DNA]</scope>
</reference>
<evidence type="ECO:0000256" key="1">
    <source>
        <dbReference type="ARBA" id="ARBA00004123"/>
    </source>
</evidence>
<dbReference type="GO" id="GO:0006272">
    <property type="term" value="P:leading strand elongation"/>
    <property type="evidence" value="ECO:0007669"/>
    <property type="project" value="TreeGrafter"/>
</dbReference>
<feature type="compositionally biased region" description="Basic residues" evidence="13">
    <location>
        <begin position="87"/>
        <end position="101"/>
    </location>
</feature>
<comment type="catalytic activity">
    <reaction evidence="12">
        <text>DNA(n) + a 2'-deoxyribonucleoside 5'-triphosphate = DNA(n+1) + diphosphate</text>
        <dbReference type="Rhea" id="RHEA:22508"/>
        <dbReference type="Rhea" id="RHEA-COMP:17339"/>
        <dbReference type="Rhea" id="RHEA-COMP:17340"/>
        <dbReference type="ChEBI" id="CHEBI:33019"/>
        <dbReference type="ChEBI" id="CHEBI:61560"/>
        <dbReference type="ChEBI" id="CHEBI:173112"/>
        <dbReference type="EC" id="2.7.7.7"/>
    </reaction>
</comment>
<dbReference type="InterPro" id="IPR036397">
    <property type="entry name" value="RNaseH_sf"/>
</dbReference>
<dbReference type="PANTHER" id="PTHR45861">
    <property type="entry name" value="DNA POLYMERASE ALPHA CATALYTIC SUBUNIT"/>
    <property type="match status" value="1"/>
</dbReference>
<evidence type="ECO:0000256" key="5">
    <source>
        <dbReference type="ARBA" id="ARBA00022705"/>
    </source>
</evidence>
<evidence type="ECO:0000256" key="2">
    <source>
        <dbReference type="ARBA" id="ARBA00005755"/>
    </source>
</evidence>
<dbReference type="InterPro" id="IPR006134">
    <property type="entry name" value="DNA-dir_DNA_pol_B_multi_dom"/>
</dbReference>
<dbReference type="GO" id="GO:0003697">
    <property type="term" value="F:single-stranded DNA binding"/>
    <property type="evidence" value="ECO:0007669"/>
    <property type="project" value="TreeGrafter"/>
</dbReference>
<evidence type="ECO:0000256" key="3">
    <source>
        <dbReference type="ARBA" id="ARBA00022679"/>
    </source>
</evidence>
<evidence type="ECO:0000256" key="7">
    <source>
        <dbReference type="ARBA" id="ARBA00022771"/>
    </source>
</evidence>
<dbReference type="PANTHER" id="PTHR45861:SF1">
    <property type="entry name" value="DNA POLYMERASE ALPHA CATALYTIC SUBUNIT"/>
    <property type="match status" value="1"/>
</dbReference>
<keyword evidence="9 12" id="KW-0239">DNA-directed DNA polymerase</keyword>
<comment type="subcellular location">
    <subcellularLocation>
        <location evidence="1">Nucleus</location>
    </subcellularLocation>
</comment>
<dbReference type="Pfam" id="PF08996">
    <property type="entry name" value="zf-DNA_Pol"/>
    <property type="match status" value="1"/>
</dbReference>
<evidence type="ECO:0000256" key="9">
    <source>
        <dbReference type="ARBA" id="ARBA00022932"/>
    </source>
</evidence>
<evidence type="ECO:0000259" key="16">
    <source>
        <dbReference type="Pfam" id="PF08996"/>
    </source>
</evidence>
<dbReference type="Gene3D" id="2.40.50.730">
    <property type="match status" value="1"/>
</dbReference>
<feature type="domain" description="Zinc finger DNA-directed DNA polymerase family B alpha" evidence="16">
    <location>
        <begin position="1356"/>
        <end position="1565"/>
    </location>
</feature>
<dbReference type="InterPro" id="IPR017964">
    <property type="entry name" value="DNA-dir_DNA_pol_B_CS"/>
</dbReference>
<dbReference type="InterPro" id="IPR006172">
    <property type="entry name" value="DNA-dir_DNA_pol_B"/>
</dbReference>
<dbReference type="InterPro" id="IPR023211">
    <property type="entry name" value="DNA_pol_palm_dom_sf"/>
</dbReference>
<dbReference type="GO" id="GO:0006273">
    <property type="term" value="P:lagging strand elongation"/>
    <property type="evidence" value="ECO:0007669"/>
    <property type="project" value="TreeGrafter"/>
</dbReference>
<dbReference type="GO" id="GO:0008270">
    <property type="term" value="F:zinc ion binding"/>
    <property type="evidence" value="ECO:0007669"/>
    <property type="project" value="UniProtKB-KW"/>
</dbReference>
<dbReference type="Gene3D" id="1.10.132.60">
    <property type="entry name" value="DNA polymerase family B, C-terminal domain"/>
    <property type="match status" value="1"/>
</dbReference>
<dbReference type="GO" id="GO:0003688">
    <property type="term" value="F:DNA replication origin binding"/>
    <property type="evidence" value="ECO:0007669"/>
    <property type="project" value="TreeGrafter"/>
</dbReference>
<dbReference type="EMBL" id="CABVLU010000002">
    <property type="protein sequence ID" value="VVT51893.1"/>
    <property type="molecule type" value="Genomic_DNA"/>
</dbReference>
<proteinExistence type="inferred from homology"/>
<dbReference type="Pfam" id="PF03104">
    <property type="entry name" value="DNA_pol_B_exo1"/>
    <property type="match status" value="1"/>
</dbReference>
<feature type="compositionally biased region" description="Acidic residues" evidence="13">
    <location>
        <begin position="230"/>
        <end position="246"/>
    </location>
</feature>